<evidence type="ECO:0000256" key="1">
    <source>
        <dbReference type="SAM" id="MobiDB-lite"/>
    </source>
</evidence>
<feature type="domain" description="HTH cro/C1-type" evidence="3">
    <location>
        <begin position="21"/>
        <end position="76"/>
    </location>
</feature>
<feature type="region of interest" description="Disordered" evidence="1">
    <location>
        <begin position="87"/>
        <end position="143"/>
    </location>
</feature>
<dbReference type="InterPro" id="IPR002477">
    <property type="entry name" value="Peptidoglycan-bd-like"/>
</dbReference>
<dbReference type="Gene3D" id="1.10.101.10">
    <property type="entry name" value="PGBD-like superfamily/PGBD"/>
    <property type="match status" value="1"/>
</dbReference>
<organism evidence="4 5">
    <name type="scientific">Streptomyces andamanensis</name>
    <dbReference type="NCBI Taxonomy" id="1565035"/>
    <lineage>
        <taxon>Bacteria</taxon>
        <taxon>Bacillati</taxon>
        <taxon>Actinomycetota</taxon>
        <taxon>Actinomycetes</taxon>
        <taxon>Kitasatosporales</taxon>
        <taxon>Streptomycetaceae</taxon>
        <taxon>Streptomyces</taxon>
    </lineage>
</organism>
<feature type="compositionally biased region" description="Low complexity" evidence="1">
    <location>
        <begin position="184"/>
        <end position="202"/>
    </location>
</feature>
<dbReference type="InterPro" id="IPR010982">
    <property type="entry name" value="Lambda_DNA-bd_dom_sf"/>
</dbReference>
<gene>
    <name evidence="4" type="ORF">ACFPC0_00800</name>
</gene>
<dbReference type="SMART" id="SM00530">
    <property type="entry name" value="HTH_XRE"/>
    <property type="match status" value="1"/>
</dbReference>
<sequence>MPRWTELPDSLEQKVRQLVVQMRRLKDHSGLSLASLAAKTDYSRSSWERYLNGKVLAPRRAVEQLARVTGAEPTRLLVLHELAEQAWQHRDEPSPSTVPPPVPSSSSVPSSSVPSSSAVAGDARTVPPSSPAPPSASAARREPRRSFSGRALLAAAVAAALAGLAAGLLVSGVRDGNEDTTARTTPDAPSSRSASAAPGTAAHGRYVFRPGTSYPCKVQRTGTADGALSAGYSTTRTAVLAGPGWDVVEAQCLLAYRKLEPGAVDGVYGQQTIAAVMRLQNRSGLPADGVVGPHTWGALRR</sequence>
<dbReference type="Pfam" id="PF13560">
    <property type="entry name" value="HTH_31"/>
    <property type="match status" value="1"/>
</dbReference>
<reference evidence="5" key="1">
    <citation type="journal article" date="2019" name="Int. J. Syst. Evol. Microbiol.">
        <title>The Global Catalogue of Microorganisms (GCM) 10K type strain sequencing project: providing services to taxonomists for standard genome sequencing and annotation.</title>
        <authorList>
            <consortium name="The Broad Institute Genomics Platform"/>
            <consortium name="The Broad Institute Genome Sequencing Center for Infectious Disease"/>
            <person name="Wu L."/>
            <person name="Ma J."/>
        </authorList>
    </citation>
    <scope>NUCLEOTIDE SEQUENCE [LARGE SCALE GENOMIC DNA]</scope>
    <source>
        <strain evidence="5">PCU 347</strain>
    </source>
</reference>
<dbReference type="RefSeq" id="WP_381736458.1">
    <property type="nucleotide sequence ID" value="NZ_JBHSDP010000002.1"/>
</dbReference>
<name>A0ABV8T5I1_9ACTN</name>
<feature type="transmembrane region" description="Helical" evidence="2">
    <location>
        <begin position="151"/>
        <end position="173"/>
    </location>
</feature>
<dbReference type="InterPro" id="IPR036366">
    <property type="entry name" value="PGBDSf"/>
</dbReference>
<feature type="region of interest" description="Disordered" evidence="1">
    <location>
        <begin position="175"/>
        <end position="202"/>
    </location>
</feature>
<comment type="caution">
    <text evidence="4">The sequence shown here is derived from an EMBL/GenBank/DDBJ whole genome shotgun (WGS) entry which is preliminary data.</text>
</comment>
<dbReference type="InterPro" id="IPR036365">
    <property type="entry name" value="PGBD-like_sf"/>
</dbReference>
<dbReference type="Gene3D" id="1.10.260.40">
    <property type="entry name" value="lambda repressor-like DNA-binding domains"/>
    <property type="match status" value="1"/>
</dbReference>
<evidence type="ECO:0000313" key="4">
    <source>
        <dbReference type="EMBL" id="MFC4326388.1"/>
    </source>
</evidence>
<protein>
    <submittedName>
        <fullName evidence="4">Peptidoglycan-binding protein</fullName>
    </submittedName>
</protein>
<proteinExistence type="predicted"/>
<keyword evidence="5" id="KW-1185">Reference proteome</keyword>
<dbReference type="EMBL" id="JBHSDP010000002">
    <property type="protein sequence ID" value="MFC4326388.1"/>
    <property type="molecule type" value="Genomic_DNA"/>
</dbReference>
<keyword evidence="2" id="KW-0472">Membrane</keyword>
<keyword evidence="2" id="KW-1133">Transmembrane helix</keyword>
<dbReference type="SUPFAM" id="SSF47090">
    <property type="entry name" value="PGBD-like"/>
    <property type="match status" value="1"/>
</dbReference>
<keyword evidence="2" id="KW-0812">Transmembrane</keyword>
<dbReference type="SUPFAM" id="SSF47413">
    <property type="entry name" value="lambda repressor-like DNA-binding domains"/>
    <property type="match status" value="1"/>
</dbReference>
<dbReference type="Pfam" id="PF01471">
    <property type="entry name" value="PG_binding_1"/>
    <property type="match status" value="1"/>
</dbReference>
<evidence type="ECO:0000256" key="2">
    <source>
        <dbReference type="SAM" id="Phobius"/>
    </source>
</evidence>
<evidence type="ECO:0000313" key="5">
    <source>
        <dbReference type="Proteomes" id="UP001595824"/>
    </source>
</evidence>
<dbReference type="CDD" id="cd00093">
    <property type="entry name" value="HTH_XRE"/>
    <property type="match status" value="1"/>
</dbReference>
<evidence type="ECO:0000259" key="3">
    <source>
        <dbReference type="SMART" id="SM00530"/>
    </source>
</evidence>
<dbReference type="InterPro" id="IPR001387">
    <property type="entry name" value="Cro/C1-type_HTH"/>
</dbReference>
<feature type="compositionally biased region" description="Low complexity" evidence="1">
    <location>
        <begin position="104"/>
        <end position="117"/>
    </location>
</feature>
<accession>A0ABV8T5I1</accession>
<dbReference type="Proteomes" id="UP001595824">
    <property type="component" value="Unassembled WGS sequence"/>
</dbReference>